<dbReference type="RefSeq" id="WP_381421972.1">
    <property type="nucleotide sequence ID" value="NZ_JBHSDH010000013.1"/>
</dbReference>
<evidence type="ECO:0000313" key="1">
    <source>
        <dbReference type="EMBL" id="MFC4291800.1"/>
    </source>
</evidence>
<sequence>MMKHKAPPPQNPQQRSNCGKLNHFSSIINYNPPTLLIFALTRPEGQHFAAVIIRAAYSIAHKVYERQRELESRSIVERFSTFFSSCNNLGL</sequence>
<name>A0ABV8RFZ6_9SPHN</name>
<proteinExistence type="predicted"/>
<keyword evidence="2" id="KW-1185">Reference proteome</keyword>
<reference evidence="2" key="1">
    <citation type="journal article" date="2019" name="Int. J. Syst. Evol. Microbiol.">
        <title>The Global Catalogue of Microorganisms (GCM) 10K type strain sequencing project: providing services to taxonomists for standard genome sequencing and annotation.</title>
        <authorList>
            <consortium name="The Broad Institute Genomics Platform"/>
            <consortium name="The Broad Institute Genome Sequencing Center for Infectious Disease"/>
            <person name="Wu L."/>
            <person name="Ma J."/>
        </authorList>
    </citation>
    <scope>NUCLEOTIDE SEQUENCE [LARGE SCALE GENOMIC DNA]</scope>
    <source>
        <strain evidence="2">CECT 8531</strain>
    </source>
</reference>
<accession>A0ABV8RFZ6</accession>
<dbReference type="Proteomes" id="UP001595887">
    <property type="component" value="Unassembled WGS sequence"/>
</dbReference>
<comment type="caution">
    <text evidence="1">The sequence shown here is derived from an EMBL/GenBank/DDBJ whole genome shotgun (WGS) entry which is preliminary data.</text>
</comment>
<organism evidence="1 2">
    <name type="scientific">Sphingorhabdus arenilitoris</name>
    <dbReference type="NCBI Taxonomy" id="1490041"/>
    <lineage>
        <taxon>Bacteria</taxon>
        <taxon>Pseudomonadati</taxon>
        <taxon>Pseudomonadota</taxon>
        <taxon>Alphaproteobacteria</taxon>
        <taxon>Sphingomonadales</taxon>
        <taxon>Sphingomonadaceae</taxon>
        <taxon>Sphingorhabdus</taxon>
    </lineage>
</organism>
<evidence type="ECO:0000313" key="2">
    <source>
        <dbReference type="Proteomes" id="UP001595887"/>
    </source>
</evidence>
<gene>
    <name evidence="1" type="ORF">ACFOWX_05140</name>
</gene>
<protein>
    <submittedName>
        <fullName evidence="1">Uncharacterized protein</fullName>
    </submittedName>
</protein>
<dbReference type="EMBL" id="JBHSDH010000013">
    <property type="protein sequence ID" value="MFC4291800.1"/>
    <property type="molecule type" value="Genomic_DNA"/>
</dbReference>